<sequence>MVLVQGNRLLQRMALFQASAMSWPASPGMGNPTVVKKVIRLDVPIEKFPNEEKLKDKPGYEHLNDPLHLLLEAEFPEDIIDSRLDHAVALLENLLKPVV</sequence>
<dbReference type="GO" id="GO:0005634">
    <property type="term" value="C:nucleus"/>
    <property type="evidence" value="ECO:0007669"/>
    <property type="project" value="TreeGrafter"/>
</dbReference>
<dbReference type="OrthoDB" id="6777263at2759"/>
<dbReference type="STRING" id="35608.A0A2U1PHU7"/>
<dbReference type="InterPro" id="IPR045071">
    <property type="entry name" value="BBP-like"/>
</dbReference>
<evidence type="ECO:0000313" key="2">
    <source>
        <dbReference type="Proteomes" id="UP000245207"/>
    </source>
</evidence>
<dbReference type="InterPro" id="IPR036612">
    <property type="entry name" value="KH_dom_type_1_sf"/>
</dbReference>
<protein>
    <submittedName>
        <fullName evidence="1">K Homology domain-containing protein</fullName>
    </submittedName>
</protein>
<dbReference type="SUPFAM" id="SSF54791">
    <property type="entry name" value="Eukaryotic type KH-domain (KH-domain type I)"/>
    <property type="match status" value="1"/>
</dbReference>
<evidence type="ECO:0000313" key="1">
    <source>
        <dbReference type="EMBL" id="PWA85320.1"/>
    </source>
</evidence>
<dbReference type="GO" id="GO:0048024">
    <property type="term" value="P:regulation of mRNA splicing, via spliceosome"/>
    <property type="evidence" value="ECO:0007669"/>
    <property type="project" value="TreeGrafter"/>
</dbReference>
<dbReference type="Gene3D" id="3.30.1370.10">
    <property type="entry name" value="K Homology domain, type 1"/>
    <property type="match status" value="1"/>
</dbReference>
<proteinExistence type="predicted"/>
<organism evidence="1 2">
    <name type="scientific">Artemisia annua</name>
    <name type="common">Sweet wormwood</name>
    <dbReference type="NCBI Taxonomy" id="35608"/>
    <lineage>
        <taxon>Eukaryota</taxon>
        <taxon>Viridiplantae</taxon>
        <taxon>Streptophyta</taxon>
        <taxon>Embryophyta</taxon>
        <taxon>Tracheophyta</taxon>
        <taxon>Spermatophyta</taxon>
        <taxon>Magnoliopsida</taxon>
        <taxon>eudicotyledons</taxon>
        <taxon>Gunneridae</taxon>
        <taxon>Pentapetalae</taxon>
        <taxon>asterids</taxon>
        <taxon>campanulids</taxon>
        <taxon>Asterales</taxon>
        <taxon>Asteraceae</taxon>
        <taxon>Asteroideae</taxon>
        <taxon>Anthemideae</taxon>
        <taxon>Artemisiinae</taxon>
        <taxon>Artemisia</taxon>
    </lineage>
</organism>
<dbReference type="Proteomes" id="UP000245207">
    <property type="component" value="Unassembled WGS sequence"/>
</dbReference>
<accession>A0A2U1PHU7</accession>
<dbReference type="PANTHER" id="PTHR11208">
    <property type="entry name" value="RNA-BINDING PROTEIN RELATED"/>
    <property type="match status" value="1"/>
</dbReference>
<comment type="caution">
    <text evidence="1">The sequence shown here is derived from an EMBL/GenBank/DDBJ whole genome shotgun (WGS) entry which is preliminary data.</text>
</comment>
<gene>
    <name evidence="1" type="ORF">CTI12_AA151120</name>
</gene>
<dbReference type="EMBL" id="PKPP01001135">
    <property type="protein sequence ID" value="PWA85320.1"/>
    <property type="molecule type" value="Genomic_DNA"/>
</dbReference>
<dbReference type="GO" id="GO:0003729">
    <property type="term" value="F:mRNA binding"/>
    <property type="evidence" value="ECO:0007669"/>
    <property type="project" value="TreeGrafter"/>
</dbReference>
<keyword evidence="2" id="KW-1185">Reference proteome</keyword>
<dbReference type="PANTHER" id="PTHR11208:SF109">
    <property type="entry name" value="OS01G0886300 PROTEIN"/>
    <property type="match status" value="1"/>
</dbReference>
<name>A0A2U1PHU7_ARTAN</name>
<dbReference type="AlphaFoldDB" id="A0A2U1PHU7"/>
<reference evidence="1 2" key="1">
    <citation type="journal article" date="2018" name="Mol. Plant">
        <title>The genome of Artemisia annua provides insight into the evolution of Asteraceae family and artemisinin biosynthesis.</title>
        <authorList>
            <person name="Shen Q."/>
            <person name="Zhang L."/>
            <person name="Liao Z."/>
            <person name="Wang S."/>
            <person name="Yan T."/>
            <person name="Shi P."/>
            <person name="Liu M."/>
            <person name="Fu X."/>
            <person name="Pan Q."/>
            <person name="Wang Y."/>
            <person name="Lv Z."/>
            <person name="Lu X."/>
            <person name="Zhang F."/>
            <person name="Jiang W."/>
            <person name="Ma Y."/>
            <person name="Chen M."/>
            <person name="Hao X."/>
            <person name="Li L."/>
            <person name="Tang Y."/>
            <person name="Lv G."/>
            <person name="Zhou Y."/>
            <person name="Sun X."/>
            <person name="Brodelius P.E."/>
            <person name="Rose J.K.C."/>
            <person name="Tang K."/>
        </authorList>
    </citation>
    <scope>NUCLEOTIDE SEQUENCE [LARGE SCALE GENOMIC DNA]</scope>
    <source>
        <strain evidence="2">cv. Huhao1</strain>
        <tissue evidence="1">Leaf</tissue>
    </source>
</reference>